<dbReference type="InterPro" id="IPR036322">
    <property type="entry name" value="WD40_repeat_dom_sf"/>
</dbReference>
<keyword evidence="5" id="KW-1185">Reference proteome</keyword>
<dbReference type="SMART" id="SM00320">
    <property type="entry name" value="WD40"/>
    <property type="match status" value="8"/>
</dbReference>
<protein>
    <recommendedName>
        <fullName evidence="6">WD40 repeat-containing protein</fullName>
    </recommendedName>
</protein>
<dbReference type="InterPro" id="IPR020472">
    <property type="entry name" value="WD40_PAC1"/>
</dbReference>
<dbReference type="InterPro" id="IPR019775">
    <property type="entry name" value="WD40_repeat_CS"/>
</dbReference>
<evidence type="ECO:0008006" key="6">
    <source>
        <dbReference type="Google" id="ProtNLM"/>
    </source>
</evidence>
<dbReference type="PANTHER" id="PTHR19848">
    <property type="entry name" value="WD40 REPEAT PROTEIN"/>
    <property type="match status" value="1"/>
</dbReference>
<dbReference type="InterPro" id="IPR001680">
    <property type="entry name" value="WD40_rpt"/>
</dbReference>
<feature type="repeat" description="WD" evidence="3">
    <location>
        <begin position="10"/>
        <end position="51"/>
    </location>
</feature>
<dbReference type="InterPro" id="IPR015943">
    <property type="entry name" value="WD40/YVTN_repeat-like_dom_sf"/>
</dbReference>
<dbReference type="PROSITE" id="PS50294">
    <property type="entry name" value="WD_REPEATS_REGION"/>
    <property type="match status" value="1"/>
</dbReference>
<organism evidence="4 5">
    <name type="scientific">Sphagnum jensenii</name>
    <dbReference type="NCBI Taxonomy" id="128206"/>
    <lineage>
        <taxon>Eukaryota</taxon>
        <taxon>Viridiplantae</taxon>
        <taxon>Streptophyta</taxon>
        <taxon>Embryophyta</taxon>
        <taxon>Bryophyta</taxon>
        <taxon>Sphagnophytina</taxon>
        <taxon>Sphagnopsida</taxon>
        <taxon>Sphagnales</taxon>
        <taxon>Sphagnaceae</taxon>
        <taxon>Sphagnum</taxon>
    </lineage>
</organism>
<reference evidence="4" key="1">
    <citation type="submission" date="2024-03" db="EMBL/GenBank/DDBJ databases">
        <authorList>
            <consortium name="ELIXIR-Norway"/>
            <consortium name="Elixir Norway"/>
        </authorList>
    </citation>
    <scope>NUCLEOTIDE SEQUENCE</scope>
</reference>
<keyword evidence="1 3" id="KW-0853">WD repeat</keyword>
<dbReference type="PROSITE" id="PS50082">
    <property type="entry name" value="WD_REPEATS_2"/>
    <property type="match status" value="3"/>
</dbReference>
<dbReference type="PROSITE" id="PS00678">
    <property type="entry name" value="WD_REPEATS_1"/>
    <property type="match status" value="2"/>
</dbReference>
<dbReference type="SUPFAM" id="SSF50978">
    <property type="entry name" value="WD40 repeat-like"/>
    <property type="match status" value="1"/>
</dbReference>
<feature type="repeat" description="WD" evidence="3">
    <location>
        <begin position="450"/>
        <end position="472"/>
    </location>
</feature>
<proteinExistence type="predicted"/>
<keyword evidence="2" id="KW-0677">Repeat</keyword>
<dbReference type="PANTHER" id="PTHR19848:SF8">
    <property type="entry name" value="F-BOX AND WD REPEAT DOMAIN CONTAINING 7"/>
    <property type="match status" value="1"/>
</dbReference>
<evidence type="ECO:0000313" key="4">
    <source>
        <dbReference type="EMBL" id="CAK9861495.1"/>
    </source>
</evidence>
<name>A0ABP1AGE5_9BRYO</name>
<dbReference type="Pfam" id="PF00400">
    <property type="entry name" value="WD40"/>
    <property type="match status" value="4"/>
</dbReference>
<evidence type="ECO:0000256" key="3">
    <source>
        <dbReference type="PROSITE-ProRule" id="PRU00221"/>
    </source>
</evidence>
<evidence type="ECO:0000256" key="1">
    <source>
        <dbReference type="ARBA" id="ARBA00022574"/>
    </source>
</evidence>
<dbReference type="PRINTS" id="PR00320">
    <property type="entry name" value="GPROTEINBRPT"/>
</dbReference>
<gene>
    <name evidence="4" type="ORF">CSSPJE1EN2_LOCUS4490</name>
</gene>
<evidence type="ECO:0000256" key="2">
    <source>
        <dbReference type="ARBA" id="ARBA00022737"/>
    </source>
</evidence>
<accession>A0ABP1AGE5</accession>
<dbReference type="Proteomes" id="UP001497522">
    <property type="component" value="Chromosome 12"/>
</dbReference>
<dbReference type="Gene3D" id="2.130.10.10">
    <property type="entry name" value="YVTN repeat-like/Quinoprotein amine dehydrogenase"/>
    <property type="match status" value="3"/>
</dbReference>
<feature type="repeat" description="WD" evidence="3">
    <location>
        <begin position="200"/>
        <end position="229"/>
    </location>
</feature>
<sequence>MAMKTTVRIAEAHHLPLQCCCYNYDRNEVFSGAQDCLIKVWDIESGRQLRVQEHHTNWVMDLLYVAAPVKMLFSCSLDGNVLAWNERGKLLQVVEFGGPVYCLAWDSKQRQLIAGGRGAIQLLKVLRSSTNYMQTNSEKSIIGYVKFLEFIYCLCYHDDTVQAICCSDKGKVFSTGVDKAICIFDSDRPEETIRKVKFCHEGGITAATFDIEGKWLVTGAYDGTVKIWSQEGHCLDTFSKITDCVTSIAYITSTRTYWITGRERSVVVIDPLVPAIITQWVEDTSGFHNLCLTKVFHIQGKDAVIGLSNKREIIIWKYDQYVPHRVLHGHSDWIEALIVAKRRPYKERLLKKDTSDDVPGREKKHRVHDPRIDQITITEAGVRVDGTGKPVLTPTDIDELEMYSGSIDGTILRWLPNPDLNKDTWVQTELCKKAPYSIVCMMHHPGLDILITGSSDAKIRIWNMDGQRSIPLWRAAAEYRSRGPDVLKGHTKAVVGLAACKNLVYVPPNHKSKHSEIESRVIEFTINCGFFSKQLKKKTL</sequence>
<evidence type="ECO:0000313" key="5">
    <source>
        <dbReference type="Proteomes" id="UP001497522"/>
    </source>
</evidence>
<dbReference type="EMBL" id="OZ023713">
    <property type="protein sequence ID" value="CAK9861495.1"/>
    <property type="molecule type" value="Genomic_DNA"/>
</dbReference>